<gene>
    <name evidence="3" type="ORF">IBL26_24135</name>
</gene>
<dbReference type="PROSITE" id="PS50887">
    <property type="entry name" value="GGDEF"/>
    <property type="match status" value="1"/>
</dbReference>
<dbReference type="InterPro" id="IPR029787">
    <property type="entry name" value="Nucleotide_cyclase"/>
</dbReference>
<dbReference type="InterPro" id="IPR050469">
    <property type="entry name" value="Diguanylate_Cyclase"/>
</dbReference>
<proteinExistence type="predicted"/>
<dbReference type="NCBIfam" id="TIGR00254">
    <property type="entry name" value="GGDEF"/>
    <property type="match status" value="1"/>
</dbReference>
<reference evidence="3 4" key="1">
    <citation type="journal article" date="2013" name="Int. J. Syst. Evol. Microbiol.">
        <title>Roseomonas aerophila sp. nov., isolated from air.</title>
        <authorList>
            <person name="Kim S.J."/>
            <person name="Weon H.Y."/>
            <person name="Ahn J.H."/>
            <person name="Hong S.B."/>
            <person name="Seok S.J."/>
            <person name="Whang K.S."/>
            <person name="Kwon S.W."/>
        </authorList>
    </citation>
    <scope>NUCLEOTIDE SEQUENCE [LARGE SCALE GENOMIC DNA]</scope>
    <source>
        <strain evidence="3 4">NBRC 108923</strain>
    </source>
</reference>
<name>A0ABR7RTG5_9PROT</name>
<evidence type="ECO:0000313" key="3">
    <source>
        <dbReference type="EMBL" id="MBC9209946.1"/>
    </source>
</evidence>
<dbReference type="InterPro" id="IPR043128">
    <property type="entry name" value="Rev_trsase/Diguanyl_cyclase"/>
</dbReference>
<organism evidence="3 4">
    <name type="scientific">Teichococcus aerophilus</name>
    <dbReference type="NCBI Taxonomy" id="1224513"/>
    <lineage>
        <taxon>Bacteria</taxon>
        <taxon>Pseudomonadati</taxon>
        <taxon>Pseudomonadota</taxon>
        <taxon>Alphaproteobacteria</taxon>
        <taxon>Acetobacterales</taxon>
        <taxon>Roseomonadaceae</taxon>
        <taxon>Roseomonas</taxon>
    </lineage>
</organism>
<dbReference type="SUPFAM" id="SSF55073">
    <property type="entry name" value="Nucleotide cyclase"/>
    <property type="match status" value="1"/>
</dbReference>
<protein>
    <recommendedName>
        <fullName evidence="1">diguanylate cyclase</fullName>
        <ecNumber evidence="1">2.7.7.65</ecNumber>
    </recommendedName>
</protein>
<keyword evidence="4" id="KW-1185">Reference proteome</keyword>
<evidence type="ECO:0000259" key="2">
    <source>
        <dbReference type="PROSITE" id="PS50887"/>
    </source>
</evidence>
<comment type="caution">
    <text evidence="3">The sequence shown here is derived from an EMBL/GenBank/DDBJ whole genome shotgun (WGS) entry which is preliminary data.</text>
</comment>
<evidence type="ECO:0000256" key="1">
    <source>
        <dbReference type="ARBA" id="ARBA00012528"/>
    </source>
</evidence>
<dbReference type="InterPro" id="IPR000160">
    <property type="entry name" value="GGDEF_dom"/>
</dbReference>
<dbReference type="CDD" id="cd01949">
    <property type="entry name" value="GGDEF"/>
    <property type="match status" value="1"/>
</dbReference>
<dbReference type="EMBL" id="JACTVA010000083">
    <property type="protein sequence ID" value="MBC9209946.1"/>
    <property type="molecule type" value="Genomic_DNA"/>
</dbReference>
<sequence>MSEAAARFLTLSEEAEVLVALYDPADCLRRANRAFREAFAVGPDEQPVWADLMRRNFGTRHGTVISSTDIESWLVSTLSRRGKRRFRAFETDLADGRWFWMTESVDRDGWMLCIATDITQLRVDERSLRQDRDQALKASQTDELTGIANRRFMIAQLEALVVRCTAESAAHGSACILDIDFFKLINDVHGHQVGDSVLLDFARRLEPFLRRHDSFGRIGGEEFMLILPNTSLHDAAAVVGRILDMVRQARPQVGGVSFSYTCSAGIAAFSPGDTAQTLYARTDAALYAAKRAGRDRVEVGLP</sequence>
<dbReference type="Gene3D" id="3.30.70.270">
    <property type="match status" value="1"/>
</dbReference>
<evidence type="ECO:0000313" key="4">
    <source>
        <dbReference type="Proteomes" id="UP000626026"/>
    </source>
</evidence>
<accession>A0ABR7RTG5</accession>
<dbReference type="Pfam" id="PF00990">
    <property type="entry name" value="GGDEF"/>
    <property type="match status" value="1"/>
</dbReference>
<dbReference type="PANTHER" id="PTHR45138">
    <property type="entry name" value="REGULATORY COMPONENTS OF SENSORY TRANSDUCTION SYSTEM"/>
    <property type="match status" value="1"/>
</dbReference>
<dbReference type="PANTHER" id="PTHR45138:SF24">
    <property type="entry name" value="DIGUANYLATE CYCLASE DGCC-RELATED"/>
    <property type="match status" value="1"/>
</dbReference>
<dbReference type="SMART" id="SM00267">
    <property type="entry name" value="GGDEF"/>
    <property type="match status" value="1"/>
</dbReference>
<dbReference type="Gene3D" id="3.30.450.20">
    <property type="entry name" value="PAS domain"/>
    <property type="match status" value="1"/>
</dbReference>
<dbReference type="EC" id="2.7.7.65" evidence="1"/>
<dbReference type="Proteomes" id="UP000626026">
    <property type="component" value="Unassembled WGS sequence"/>
</dbReference>
<feature type="domain" description="GGDEF" evidence="2">
    <location>
        <begin position="170"/>
        <end position="302"/>
    </location>
</feature>